<name>A0A0A2KLQ5_PENIT</name>
<comment type="caution">
    <text evidence="2">The sequence shown here is derived from an EMBL/GenBank/DDBJ whole genome shotgun (WGS) entry which is preliminary data.</text>
</comment>
<feature type="region of interest" description="Disordered" evidence="1">
    <location>
        <begin position="245"/>
        <end position="273"/>
    </location>
</feature>
<evidence type="ECO:0000313" key="2">
    <source>
        <dbReference type="EMBL" id="KGO67898.1"/>
    </source>
</evidence>
<organism evidence="2 3">
    <name type="scientific">Penicillium italicum</name>
    <name type="common">Blue mold</name>
    <dbReference type="NCBI Taxonomy" id="40296"/>
    <lineage>
        <taxon>Eukaryota</taxon>
        <taxon>Fungi</taxon>
        <taxon>Dikarya</taxon>
        <taxon>Ascomycota</taxon>
        <taxon>Pezizomycotina</taxon>
        <taxon>Eurotiomycetes</taxon>
        <taxon>Eurotiomycetidae</taxon>
        <taxon>Eurotiales</taxon>
        <taxon>Aspergillaceae</taxon>
        <taxon>Penicillium</taxon>
    </lineage>
</organism>
<feature type="region of interest" description="Disordered" evidence="1">
    <location>
        <begin position="56"/>
        <end position="76"/>
    </location>
</feature>
<dbReference type="HOGENOM" id="CLU_787786_0_0_1"/>
<evidence type="ECO:0000256" key="1">
    <source>
        <dbReference type="SAM" id="MobiDB-lite"/>
    </source>
</evidence>
<protein>
    <recommendedName>
        <fullName evidence="4">Transcription factor, fungi</fullName>
    </recommendedName>
</protein>
<evidence type="ECO:0000313" key="3">
    <source>
        <dbReference type="Proteomes" id="UP000030104"/>
    </source>
</evidence>
<dbReference type="OMA" id="IAMAECY"/>
<reference evidence="2 3" key="1">
    <citation type="journal article" date="2015" name="Mol. Plant Microbe Interact.">
        <title>Genome, transcriptome, and functional analyses of Penicillium expansum provide new insights into secondary metabolism and pathogenicity.</title>
        <authorList>
            <person name="Ballester A.R."/>
            <person name="Marcet-Houben M."/>
            <person name="Levin E."/>
            <person name="Sela N."/>
            <person name="Selma-Lazaro C."/>
            <person name="Carmona L."/>
            <person name="Wisniewski M."/>
            <person name="Droby S."/>
            <person name="Gonzalez-Candelas L."/>
            <person name="Gabaldon T."/>
        </authorList>
    </citation>
    <scope>NUCLEOTIDE SEQUENCE [LARGE SCALE GENOMIC DNA]</scope>
    <source>
        <strain evidence="2 3">PHI-1</strain>
    </source>
</reference>
<keyword evidence="3" id="KW-1185">Reference proteome</keyword>
<dbReference type="AlphaFoldDB" id="A0A0A2KLQ5"/>
<gene>
    <name evidence="2" type="ORF">PITC_029370</name>
</gene>
<accession>A0A0A2KLQ5</accession>
<evidence type="ECO:0008006" key="4">
    <source>
        <dbReference type="Google" id="ProtNLM"/>
    </source>
</evidence>
<dbReference type="PhylomeDB" id="A0A0A2KLQ5"/>
<dbReference type="STRING" id="40296.A0A0A2KLQ5"/>
<feature type="region of interest" description="Disordered" evidence="1">
    <location>
        <begin position="1"/>
        <end position="21"/>
    </location>
</feature>
<dbReference type="Proteomes" id="UP000030104">
    <property type="component" value="Unassembled WGS sequence"/>
</dbReference>
<dbReference type="OrthoDB" id="435881at2759"/>
<dbReference type="EMBL" id="JQGA01001246">
    <property type="protein sequence ID" value="KGO67898.1"/>
    <property type="molecule type" value="Genomic_DNA"/>
</dbReference>
<proteinExistence type="predicted"/>
<sequence length="352" mass="38836">MSTALPRHINDSDFDPTTTHGDLDREGLTDTTFALFTYHAQRIGRLLNFAGHDRKVDRVPSTTSSSTPHSRQCDPNWPQQQVRCFEQEALRLLHFCDPGASAYAWFTWHGTQSLIATARLAALRPLQRSGQSPPPRQEGNPKLLHLCLPVLEKAYIMNTDVRAEGFRWYVTIPWHALAIAMAECYVSSDTALVQSAWPLVEMSYLQYKATLGQSPGFPLERLMRRTKEKLAVTAPLPLGSLTSPSWSPTTPPVFTARDPSQGSDSRIDSNRPWPLTAPTTLADLGSSSILPLLNGESLSPALENTSSFAPTAPAAVDGLDPGTEMTWEELFSGVPFNEIAGADVFFFETPWP</sequence>